<name>A0A024TJE3_9STRA</name>
<dbReference type="AlphaFoldDB" id="A0A024TJE3"/>
<feature type="region of interest" description="Disordered" evidence="1">
    <location>
        <begin position="1"/>
        <end position="20"/>
    </location>
</feature>
<dbReference type="RefSeq" id="XP_008878063.1">
    <property type="nucleotide sequence ID" value="XM_008879841.1"/>
</dbReference>
<reference evidence="2" key="1">
    <citation type="submission" date="2013-12" db="EMBL/GenBank/DDBJ databases">
        <title>The Genome Sequence of Aphanomyces invadans NJM9701.</title>
        <authorList>
            <consortium name="The Broad Institute Genomics Platform"/>
            <person name="Russ C."/>
            <person name="Tyler B."/>
            <person name="van West P."/>
            <person name="Dieguez-Uribeondo J."/>
            <person name="Young S.K."/>
            <person name="Zeng Q."/>
            <person name="Gargeya S."/>
            <person name="Fitzgerald M."/>
            <person name="Abouelleil A."/>
            <person name="Alvarado L."/>
            <person name="Chapman S.B."/>
            <person name="Gainer-Dewar J."/>
            <person name="Goldberg J."/>
            <person name="Griggs A."/>
            <person name="Gujja S."/>
            <person name="Hansen M."/>
            <person name="Howarth C."/>
            <person name="Imamovic A."/>
            <person name="Ireland A."/>
            <person name="Larimer J."/>
            <person name="McCowan C."/>
            <person name="Murphy C."/>
            <person name="Pearson M."/>
            <person name="Poon T.W."/>
            <person name="Priest M."/>
            <person name="Roberts A."/>
            <person name="Saif S."/>
            <person name="Shea T."/>
            <person name="Sykes S."/>
            <person name="Wortman J."/>
            <person name="Nusbaum C."/>
            <person name="Birren B."/>
        </authorList>
    </citation>
    <scope>NUCLEOTIDE SEQUENCE [LARGE SCALE GENOMIC DNA]</scope>
    <source>
        <strain evidence="2">NJM9701</strain>
    </source>
</reference>
<accession>A0A024TJE3</accession>
<organism evidence="2">
    <name type="scientific">Aphanomyces invadans</name>
    <dbReference type="NCBI Taxonomy" id="157072"/>
    <lineage>
        <taxon>Eukaryota</taxon>
        <taxon>Sar</taxon>
        <taxon>Stramenopiles</taxon>
        <taxon>Oomycota</taxon>
        <taxon>Saprolegniomycetes</taxon>
        <taxon>Saprolegniales</taxon>
        <taxon>Verrucalvaceae</taxon>
        <taxon>Aphanomyces</taxon>
    </lineage>
</organism>
<dbReference type="GeneID" id="20089722"/>
<sequence>MADAHEGKVFSTHGCDSHPKIHHARPIVQIGLWRRGPCIEKTRTALSSTQQKDVVEHREHVLLQREAYKARDTVTIAAQDREYQQRNRDRINAY</sequence>
<evidence type="ECO:0000313" key="2">
    <source>
        <dbReference type="EMBL" id="ETV93427.1"/>
    </source>
</evidence>
<dbReference type="OrthoDB" id="4354971at2759"/>
<gene>
    <name evidence="2" type="ORF">H310_12672</name>
</gene>
<dbReference type="EMBL" id="KI913992">
    <property type="protein sequence ID" value="ETV93427.1"/>
    <property type="molecule type" value="Genomic_DNA"/>
</dbReference>
<protein>
    <submittedName>
        <fullName evidence="2">Uncharacterized protein</fullName>
    </submittedName>
</protein>
<dbReference type="VEuPathDB" id="FungiDB:H310_12672"/>
<evidence type="ECO:0000256" key="1">
    <source>
        <dbReference type="SAM" id="MobiDB-lite"/>
    </source>
</evidence>
<proteinExistence type="predicted"/>